<dbReference type="InterPro" id="IPR002645">
    <property type="entry name" value="STAS_dom"/>
</dbReference>
<protein>
    <submittedName>
        <fullName evidence="2">Anti-anti-sigma factor</fullName>
    </submittedName>
</protein>
<dbReference type="CDD" id="cd07043">
    <property type="entry name" value="STAS_anti-anti-sigma_factors"/>
    <property type="match status" value="1"/>
</dbReference>
<reference evidence="2 3" key="1">
    <citation type="submission" date="2018-07" db="EMBL/GenBank/DDBJ databases">
        <title>Genomic Encyclopedia of Type Strains, Phase III (KMG-III): the genomes of soil and plant-associated and newly described type strains.</title>
        <authorList>
            <person name="Whitman W."/>
        </authorList>
    </citation>
    <scope>NUCLEOTIDE SEQUENCE [LARGE SCALE GENOMIC DNA]</scope>
    <source>
        <strain evidence="2 3">CECT 8488</strain>
    </source>
</reference>
<dbReference type="Proteomes" id="UP000256845">
    <property type="component" value="Unassembled WGS sequence"/>
</dbReference>
<dbReference type="InterPro" id="IPR036513">
    <property type="entry name" value="STAS_dom_sf"/>
</dbReference>
<feature type="domain" description="STAS" evidence="1">
    <location>
        <begin position="17"/>
        <end position="117"/>
    </location>
</feature>
<keyword evidence="3" id="KW-1185">Reference proteome</keyword>
<dbReference type="PANTHER" id="PTHR33495">
    <property type="entry name" value="ANTI-SIGMA FACTOR ANTAGONIST TM_1081-RELATED-RELATED"/>
    <property type="match status" value="1"/>
</dbReference>
<dbReference type="EMBL" id="QRDW01000004">
    <property type="protein sequence ID" value="RED50781.1"/>
    <property type="molecule type" value="Genomic_DNA"/>
</dbReference>
<dbReference type="Gene3D" id="3.30.750.24">
    <property type="entry name" value="STAS domain"/>
    <property type="match status" value="1"/>
</dbReference>
<evidence type="ECO:0000313" key="2">
    <source>
        <dbReference type="EMBL" id="RED50781.1"/>
    </source>
</evidence>
<dbReference type="Pfam" id="PF13466">
    <property type="entry name" value="STAS_2"/>
    <property type="match status" value="1"/>
</dbReference>
<gene>
    <name evidence="2" type="ORF">DFP90_10452</name>
</gene>
<comment type="caution">
    <text evidence="2">The sequence shown here is derived from an EMBL/GenBank/DDBJ whole genome shotgun (WGS) entry which is preliminary data.</text>
</comment>
<dbReference type="GO" id="GO:0043856">
    <property type="term" value="F:anti-sigma factor antagonist activity"/>
    <property type="evidence" value="ECO:0007669"/>
    <property type="project" value="TreeGrafter"/>
</dbReference>
<dbReference type="OrthoDB" id="8236316at2"/>
<organism evidence="2 3">
    <name type="scientific">Aestuariispira insulae</name>
    <dbReference type="NCBI Taxonomy" id="1461337"/>
    <lineage>
        <taxon>Bacteria</taxon>
        <taxon>Pseudomonadati</taxon>
        <taxon>Pseudomonadota</taxon>
        <taxon>Alphaproteobacteria</taxon>
        <taxon>Rhodospirillales</taxon>
        <taxon>Kiloniellaceae</taxon>
        <taxon>Aestuariispira</taxon>
    </lineage>
</organism>
<dbReference type="InterPro" id="IPR058548">
    <property type="entry name" value="MlaB-like_STAS"/>
</dbReference>
<dbReference type="PROSITE" id="PS50801">
    <property type="entry name" value="STAS"/>
    <property type="match status" value="1"/>
</dbReference>
<dbReference type="SUPFAM" id="SSF52091">
    <property type="entry name" value="SpoIIaa-like"/>
    <property type="match status" value="1"/>
</dbReference>
<dbReference type="AlphaFoldDB" id="A0A3D9HNA0"/>
<name>A0A3D9HNA0_9PROT</name>
<proteinExistence type="predicted"/>
<accession>A0A3D9HNA0</accession>
<sequence length="117" mass="13045">MRDEGWVKLIKFEGSRMYYDADDENGAKAVKLYGELTFNDHGSFNDLIEELSTGGTSNISCDLSGLEFIDSSGLGLLLLLTDRAKKNGWTLTFLKPQGQVAKMLKYTEISKQLALEE</sequence>
<evidence type="ECO:0000313" key="3">
    <source>
        <dbReference type="Proteomes" id="UP000256845"/>
    </source>
</evidence>
<evidence type="ECO:0000259" key="1">
    <source>
        <dbReference type="PROSITE" id="PS50801"/>
    </source>
</evidence>